<dbReference type="AlphaFoldDB" id="A0A1G4K7C6"/>
<evidence type="ECO:0000256" key="1">
    <source>
        <dbReference type="SAM" id="MobiDB-lite"/>
    </source>
</evidence>
<sequence>MPKGATRRLEGNDRRDEIIMHINGSPMMGYIANVPILMPPQHMNDPRIRMLNHPVGGMNFFPMPDVERPQYSKYKNNQRKLVNGRNSGSNSPVKNDRSSSGPTNAKNNRDSAKPVTVINVHDVHEIPTHLAGHKTKHDIYPRKLDYKRIKAQPLVNCPVKGKERVYYRLETPLLAADYSQGSAKTFVSKLLDSKRDSYLFSQPIRVADNEDCSVASLSELPSAIDRFLHHPKKSSKPKPKTIAERFAQQAYEGDDSIDLSFDGKAMDRNDVFKMVDSFSLAMDDDGCDDSITTKNILLPEICGINTALSAITERD</sequence>
<gene>
    <name evidence="2" type="ORF">LAMI_0G01156G</name>
</gene>
<evidence type="ECO:0000313" key="3">
    <source>
        <dbReference type="Proteomes" id="UP000191024"/>
    </source>
</evidence>
<organism evidence="2 3">
    <name type="scientific">Lachancea mirantina</name>
    <dbReference type="NCBI Taxonomy" id="1230905"/>
    <lineage>
        <taxon>Eukaryota</taxon>
        <taxon>Fungi</taxon>
        <taxon>Dikarya</taxon>
        <taxon>Ascomycota</taxon>
        <taxon>Saccharomycotina</taxon>
        <taxon>Saccharomycetes</taxon>
        <taxon>Saccharomycetales</taxon>
        <taxon>Saccharomycetaceae</taxon>
        <taxon>Lachancea</taxon>
    </lineage>
</organism>
<dbReference type="OrthoDB" id="3980759at2759"/>
<reference evidence="2 3" key="1">
    <citation type="submission" date="2016-03" db="EMBL/GenBank/DDBJ databases">
        <authorList>
            <person name="Devillers H."/>
        </authorList>
    </citation>
    <scope>NUCLEOTIDE SEQUENCE [LARGE SCALE GENOMIC DNA]</scope>
    <source>
        <strain evidence="2">CBS 11717</strain>
    </source>
</reference>
<evidence type="ECO:0000313" key="2">
    <source>
        <dbReference type="EMBL" id="SCU99834.1"/>
    </source>
</evidence>
<accession>A0A1G4K7C6</accession>
<dbReference type="STRING" id="1230905.A0A1G4K7C6"/>
<dbReference type="EMBL" id="LT598469">
    <property type="protein sequence ID" value="SCU99834.1"/>
    <property type="molecule type" value="Genomic_DNA"/>
</dbReference>
<keyword evidence="3" id="KW-1185">Reference proteome</keyword>
<feature type="compositionally biased region" description="Polar residues" evidence="1">
    <location>
        <begin position="84"/>
        <end position="106"/>
    </location>
</feature>
<feature type="region of interest" description="Disordered" evidence="1">
    <location>
        <begin position="75"/>
        <end position="114"/>
    </location>
</feature>
<protein>
    <submittedName>
        <fullName evidence="2">LAMI_0G01156g1_1</fullName>
    </submittedName>
</protein>
<dbReference type="Proteomes" id="UP000191024">
    <property type="component" value="Chromosome G"/>
</dbReference>
<proteinExistence type="predicted"/>
<name>A0A1G4K7C6_9SACH</name>